<dbReference type="HAMAP" id="MF_00226_B">
    <property type="entry name" value="CinA_B"/>
    <property type="match status" value="1"/>
</dbReference>
<dbReference type="PANTHER" id="PTHR13939:SF0">
    <property type="entry name" value="NMN AMIDOHYDROLASE-LIKE PROTEIN YFAY"/>
    <property type="match status" value="1"/>
</dbReference>
<comment type="similarity">
    <text evidence="1">Belongs to the CinA family.</text>
</comment>
<dbReference type="InterPro" id="IPR008136">
    <property type="entry name" value="CinA_C"/>
</dbReference>
<dbReference type="InterPro" id="IPR041424">
    <property type="entry name" value="CinA_KH"/>
</dbReference>
<protein>
    <recommendedName>
        <fullName evidence="1">CinA-like protein</fullName>
    </recommendedName>
</protein>
<dbReference type="OrthoDB" id="9801454at2"/>
<dbReference type="STRING" id="1191523.MROS_2434"/>
<dbReference type="Gene3D" id="3.90.950.20">
    <property type="entry name" value="CinA-like"/>
    <property type="match status" value="1"/>
</dbReference>
<dbReference type="CDD" id="cd00885">
    <property type="entry name" value="cinA"/>
    <property type="match status" value="1"/>
</dbReference>
<gene>
    <name evidence="3" type="ordered locus">MROS_2434</name>
</gene>
<dbReference type="PATRIC" id="fig|1191523.3.peg.2566"/>
<keyword evidence="4" id="KW-1185">Reference proteome</keyword>
<dbReference type="InterPro" id="IPR050101">
    <property type="entry name" value="CinA"/>
</dbReference>
<sequence>MNAFLITIGDEILIGQVVNTNAAYIGEKLSELGVDVIGSSVLPDDENAIRNEFERAFNNSDLVLVTGGLGPTHDDVTRKVIVDFFDTELVMNQDVLNDIKKLFESRGRQLTKINEEQALVPKIAVPIRNSRGTAPGIWIEKENKIFIAMPGVPYEMHLMMESFVIPKLKDLMGDSKKIVLRKNLLTTGLPESHLYERLGDLKELLGEVKMAFLPNQFGVRLRITVEDDNEESAKSRIEAIEQKIRTKIGKYIYGKDDETLESVVAKLLTDRGLTLAVAESCTGGYVAHRLTNISGSSKFLERGVVAYSNAAKVELLKVDEDVISKYGAVSIEVARQMAEGVKSISGTDIGLSVTGIMGPTGATPDKPVGLVYIGICDDTICTAKEFRFGDDRHLNKDRASQAALDMIRRNLLGIPYDD</sequence>
<name>I6ZUI0_MELRP</name>
<dbReference type="Gene3D" id="3.40.980.10">
    <property type="entry name" value="MoaB/Mog-like domain"/>
    <property type="match status" value="1"/>
</dbReference>
<dbReference type="EMBL" id="CP003557">
    <property type="protein sequence ID" value="AFN75664.1"/>
    <property type="molecule type" value="Genomic_DNA"/>
</dbReference>
<dbReference type="RefSeq" id="WP_014857094.1">
    <property type="nucleotide sequence ID" value="NC_018178.1"/>
</dbReference>
<dbReference type="SMART" id="SM00852">
    <property type="entry name" value="MoCF_biosynth"/>
    <property type="match status" value="1"/>
</dbReference>
<dbReference type="AlphaFoldDB" id="I6ZUI0"/>
<dbReference type="PIRSF" id="PIRSF006728">
    <property type="entry name" value="CinA"/>
    <property type="match status" value="1"/>
</dbReference>
<dbReference type="eggNOG" id="COG1546">
    <property type="taxonomic scope" value="Bacteria"/>
</dbReference>
<dbReference type="SUPFAM" id="SSF53218">
    <property type="entry name" value="Molybdenum cofactor biosynthesis proteins"/>
    <property type="match status" value="1"/>
</dbReference>
<dbReference type="NCBIfam" id="NF001813">
    <property type="entry name" value="PRK00549.1"/>
    <property type="match status" value="1"/>
</dbReference>
<dbReference type="SUPFAM" id="SSF142433">
    <property type="entry name" value="CinA-like"/>
    <property type="match status" value="1"/>
</dbReference>
<feature type="domain" description="MoaB/Mog" evidence="2">
    <location>
        <begin position="4"/>
        <end position="170"/>
    </location>
</feature>
<accession>I6ZUI0</accession>
<evidence type="ECO:0000256" key="1">
    <source>
        <dbReference type="HAMAP-Rule" id="MF_00226"/>
    </source>
</evidence>
<dbReference type="PANTHER" id="PTHR13939">
    <property type="entry name" value="NICOTINAMIDE-NUCLEOTIDE AMIDOHYDROLASE PNCC"/>
    <property type="match status" value="1"/>
</dbReference>
<dbReference type="InterPro" id="IPR001453">
    <property type="entry name" value="MoaB/Mog_dom"/>
</dbReference>
<dbReference type="InterPro" id="IPR008135">
    <property type="entry name" value="Competence-induced_CinA"/>
</dbReference>
<dbReference type="HOGENOM" id="CLU_030805_9_3_10"/>
<evidence type="ECO:0000313" key="3">
    <source>
        <dbReference type="EMBL" id="AFN75664.1"/>
    </source>
</evidence>
<dbReference type="KEGG" id="mro:MROS_2434"/>
<dbReference type="InterPro" id="IPR036425">
    <property type="entry name" value="MoaB/Mog-like_dom_sf"/>
</dbReference>
<dbReference type="Pfam" id="PF02464">
    <property type="entry name" value="CinA"/>
    <property type="match status" value="1"/>
</dbReference>
<dbReference type="Pfam" id="PF00994">
    <property type="entry name" value="MoCF_biosynth"/>
    <property type="match status" value="1"/>
</dbReference>
<proteinExistence type="inferred from homology"/>
<dbReference type="NCBIfam" id="TIGR00199">
    <property type="entry name" value="PncC_domain"/>
    <property type="match status" value="1"/>
</dbReference>
<dbReference type="NCBIfam" id="TIGR00200">
    <property type="entry name" value="cinA_nterm"/>
    <property type="match status" value="1"/>
</dbReference>
<dbReference type="Pfam" id="PF18146">
    <property type="entry name" value="CinA_KH"/>
    <property type="match status" value="1"/>
</dbReference>
<dbReference type="Proteomes" id="UP000009011">
    <property type="component" value="Chromosome"/>
</dbReference>
<organism evidence="3 4">
    <name type="scientific">Melioribacter roseus (strain DSM 23840 / JCM 17771 / VKM B-2668 / P3M-2)</name>
    <dbReference type="NCBI Taxonomy" id="1191523"/>
    <lineage>
        <taxon>Bacteria</taxon>
        <taxon>Pseudomonadati</taxon>
        <taxon>Ignavibacteriota</taxon>
        <taxon>Ignavibacteria</taxon>
        <taxon>Ignavibacteriales</taxon>
        <taxon>Melioribacteraceae</taxon>
        <taxon>Melioribacter</taxon>
    </lineage>
</organism>
<evidence type="ECO:0000313" key="4">
    <source>
        <dbReference type="Proteomes" id="UP000009011"/>
    </source>
</evidence>
<evidence type="ECO:0000259" key="2">
    <source>
        <dbReference type="SMART" id="SM00852"/>
    </source>
</evidence>
<dbReference type="InterPro" id="IPR036653">
    <property type="entry name" value="CinA-like_C"/>
</dbReference>
<dbReference type="NCBIfam" id="TIGR00177">
    <property type="entry name" value="molyb_syn"/>
    <property type="match status" value="1"/>
</dbReference>
<dbReference type="Gene3D" id="3.30.70.2860">
    <property type="match status" value="1"/>
</dbReference>
<reference evidence="3 4" key="1">
    <citation type="journal article" date="2013" name="PLoS ONE">
        <title>Genomic analysis of Melioribacter roseus, facultatively anaerobic organotrophic bacterium representing a novel deep lineage within Bacteriodetes/Chlorobi group.</title>
        <authorList>
            <person name="Kadnikov V.V."/>
            <person name="Mardanov A.V."/>
            <person name="Podosokorskaya O.A."/>
            <person name="Gavrilov S.N."/>
            <person name="Kublanov I.V."/>
            <person name="Beletsky A.V."/>
            <person name="Bonch-Osmolovskaya E.A."/>
            <person name="Ravin N.V."/>
        </authorList>
    </citation>
    <scope>NUCLEOTIDE SEQUENCE [LARGE SCALE GENOMIC DNA]</scope>
    <source>
        <strain evidence="4">JCM 17771 / P3M-2</strain>
    </source>
</reference>
<dbReference type="eggNOG" id="COG1058">
    <property type="taxonomic scope" value="Bacteria"/>
</dbReference>